<evidence type="ECO:0000313" key="3">
    <source>
        <dbReference type="Proteomes" id="UP001523262"/>
    </source>
</evidence>
<reference evidence="2 3" key="1">
    <citation type="submission" date="2022-06" db="EMBL/GenBank/DDBJ databases">
        <authorList>
            <person name="Jeon C.O."/>
        </authorList>
    </citation>
    <scope>NUCLEOTIDE SEQUENCE [LARGE SCALE GENOMIC DNA]</scope>
    <source>
        <strain evidence="2 3">KCTC 13943</strain>
    </source>
</reference>
<organism evidence="2 3">
    <name type="scientific">Neobacillus pocheonensis</name>
    <dbReference type="NCBI Taxonomy" id="363869"/>
    <lineage>
        <taxon>Bacteria</taxon>
        <taxon>Bacillati</taxon>
        <taxon>Bacillota</taxon>
        <taxon>Bacilli</taxon>
        <taxon>Bacillales</taxon>
        <taxon>Bacillaceae</taxon>
        <taxon>Neobacillus</taxon>
    </lineage>
</organism>
<accession>A0ABT0W5V7</accession>
<protein>
    <recommendedName>
        <fullName evidence="4">Lycopene cyclase domain-containing protein</fullName>
    </recommendedName>
</protein>
<feature type="transmembrane region" description="Helical" evidence="1">
    <location>
        <begin position="94"/>
        <end position="112"/>
    </location>
</feature>
<name>A0ABT0W5V7_9BACI</name>
<dbReference type="EMBL" id="JAMQCR010000001">
    <property type="protein sequence ID" value="MCM2531721.1"/>
    <property type="molecule type" value="Genomic_DNA"/>
</dbReference>
<evidence type="ECO:0000313" key="2">
    <source>
        <dbReference type="EMBL" id="MCM2531721.1"/>
    </source>
</evidence>
<evidence type="ECO:0008006" key="4">
    <source>
        <dbReference type="Google" id="ProtNLM"/>
    </source>
</evidence>
<keyword evidence="1" id="KW-1133">Transmembrane helix</keyword>
<comment type="caution">
    <text evidence="2">The sequence shown here is derived from an EMBL/GenBank/DDBJ whole genome shotgun (WGS) entry which is preliminary data.</text>
</comment>
<feature type="transmembrane region" description="Helical" evidence="1">
    <location>
        <begin position="124"/>
        <end position="143"/>
    </location>
</feature>
<evidence type="ECO:0000256" key="1">
    <source>
        <dbReference type="SAM" id="Phobius"/>
    </source>
</evidence>
<keyword evidence="3" id="KW-1185">Reference proteome</keyword>
<gene>
    <name evidence="2" type="ORF">NDK43_04010</name>
</gene>
<feature type="transmembrane region" description="Helical" evidence="1">
    <location>
        <begin position="65"/>
        <end position="82"/>
    </location>
</feature>
<proteinExistence type="predicted"/>
<dbReference type="Proteomes" id="UP001523262">
    <property type="component" value="Unassembled WGS sequence"/>
</dbReference>
<keyword evidence="1" id="KW-0812">Transmembrane</keyword>
<feature type="transmembrane region" description="Helical" evidence="1">
    <location>
        <begin position="27"/>
        <end position="45"/>
    </location>
</feature>
<keyword evidence="1" id="KW-0472">Membrane</keyword>
<sequence length="152" mass="18040">MIGLIMAIILVNFIAFKTNKRLTKNQIVHIWLFTIAFQMNFDFYIDMEYHGYWYFTQNADLKELPTNIALVPPANMIFLNFYPFEKSKIKQGIFFILFLIGILTYEAISLLPEPWGYFHFGWWNLGYSAILDPILLLILLGYYKWICTIESQ</sequence>